<dbReference type="Proteomes" id="UP000240638">
    <property type="component" value="Unassembled WGS sequence"/>
</dbReference>
<dbReference type="Gene3D" id="3.10.450.530">
    <property type="entry name" value="Ribonuclease toxin, BrnT, of type II toxin-antitoxin system"/>
    <property type="match status" value="1"/>
</dbReference>
<protein>
    <recommendedName>
        <fullName evidence="3">BrnT family toxin</fullName>
    </recommendedName>
</protein>
<proteinExistence type="predicted"/>
<sequence length="88" mass="10329">MEITFDPNKSASNLRKHGVPLTYAARLDWNALRVDQDERVDYSEDRYIGFGPIDGRLYCVVFTYRGDAIRIISLRKANKREQRDYEQA</sequence>
<comment type="caution">
    <text evidence="1">The sequence shown here is derived from an EMBL/GenBank/DDBJ whole genome shotgun (WGS) entry which is preliminary data.</text>
</comment>
<gene>
    <name evidence="1" type="ORF">C9I57_05290</name>
</gene>
<dbReference type="Pfam" id="PF04365">
    <property type="entry name" value="BrnT_toxin"/>
    <property type="match status" value="1"/>
</dbReference>
<organism evidence="1 2">
    <name type="scientific">Trinickia symbiotica</name>
    <dbReference type="NCBI Taxonomy" id="863227"/>
    <lineage>
        <taxon>Bacteria</taxon>
        <taxon>Pseudomonadati</taxon>
        <taxon>Pseudomonadota</taxon>
        <taxon>Betaproteobacteria</taxon>
        <taxon>Burkholderiales</taxon>
        <taxon>Burkholderiaceae</taxon>
        <taxon>Trinickia</taxon>
    </lineage>
</organism>
<dbReference type="AlphaFoldDB" id="A0A2T3XZS1"/>
<evidence type="ECO:0000313" key="2">
    <source>
        <dbReference type="Proteomes" id="UP000240638"/>
    </source>
</evidence>
<name>A0A2T3XZS1_9BURK</name>
<evidence type="ECO:0008006" key="3">
    <source>
        <dbReference type="Google" id="ProtNLM"/>
    </source>
</evidence>
<evidence type="ECO:0000313" key="1">
    <source>
        <dbReference type="EMBL" id="PTB22024.1"/>
    </source>
</evidence>
<dbReference type="RefSeq" id="WP_107149579.1">
    <property type="nucleotide sequence ID" value="NZ_PYUC01000002.1"/>
</dbReference>
<dbReference type="InterPro" id="IPR038573">
    <property type="entry name" value="BrnT_sf"/>
</dbReference>
<accession>A0A2T3XZS1</accession>
<dbReference type="InterPro" id="IPR007460">
    <property type="entry name" value="BrnT_toxin"/>
</dbReference>
<dbReference type="EMBL" id="PYUC01000002">
    <property type="protein sequence ID" value="PTB22024.1"/>
    <property type="molecule type" value="Genomic_DNA"/>
</dbReference>
<reference evidence="1 2" key="1">
    <citation type="submission" date="2018-03" db="EMBL/GenBank/DDBJ databases">
        <title>Whole genome analyses suggest that Burkholderia sensu lato contains two further novel genera in the rhizoxinica-symbiotica group Mycetohabitans gen. nov., and Trinickia gen. nov.: implications for the evolution of diazotrophy and nodulation in the Burkholderiaceae.</title>
        <authorList>
            <person name="Estrada De Los Santos P."/>
            <person name="Palmer M."/>
            <person name="Chavez-Ramirez B."/>
            <person name="Steenkamp E.T."/>
            <person name="Hirsch A.M."/>
            <person name="Manyaka P."/>
            <person name="Maluk M."/>
            <person name="Lafos M."/>
            <person name="Crook M."/>
            <person name="Gross E."/>
            <person name="Simon M.F."/>
            <person name="Bueno Dos Reis Junior F."/>
            <person name="Poole P.S."/>
            <person name="Venter S.N."/>
            <person name="James E.K."/>
        </authorList>
    </citation>
    <scope>NUCLEOTIDE SEQUENCE [LARGE SCALE GENOMIC DNA]</scope>
    <source>
        <strain evidence="1 2">JPY-366</strain>
    </source>
</reference>